<organism evidence="3 4">
    <name type="scientific">Elongatibacter sediminis</name>
    <dbReference type="NCBI Taxonomy" id="3119006"/>
    <lineage>
        <taxon>Bacteria</taxon>
        <taxon>Pseudomonadati</taxon>
        <taxon>Pseudomonadota</taxon>
        <taxon>Gammaproteobacteria</taxon>
        <taxon>Chromatiales</taxon>
        <taxon>Wenzhouxiangellaceae</taxon>
        <taxon>Elongatibacter</taxon>
    </lineage>
</organism>
<dbReference type="SUPFAM" id="SSF53335">
    <property type="entry name" value="S-adenosyl-L-methionine-dependent methyltransferases"/>
    <property type="match status" value="1"/>
</dbReference>
<feature type="transmembrane region" description="Helical" evidence="2">
    <location>
        <begin position="66"/>
        <end position="85"/>
    </location>
</feature>
<reference evidence="3 4" key="1">
    <citation type="submission" date="2024-02" db="EMBL/GenBank/DDBJ databases">
        <title>A novel Wenzhouxiangellaceae bacterium, isolated from coastal sediments.</title>
        <authorList>
            <person name="Du Z.-J."/>
            <person name="Ye Y.-Q."/>
            <person name="Zhang X.-Y."/>
        </authorList>
    </citation>
    <scope>NUCLEOTIDE SEQUENCE [LARGE SCALE GENOMIC DNA]</scope>
    <source>
        <strain evidence="3 4">CH-27</strain>
    </source>
</reference>
<accession>A0AAW9RG23</accession>
<dbReference type="PANTHER" id="PTHR43317">
    <property type="entry name" value="THERMOSPERMINE SYNTHASE ACAULIS5"/>
    <property type="match status" value="1"/>
</dbReference>
<dbReference type="PANTHER" id="PTHR43317:SF3">
    <property type="entry name" value="BLR2883 PROTEIN"/>
    <property type="match status" value="1"/>
</dbReference>
<dbReference type="InterPro" id="IPR029063">
    <property type="entry name" value="SAM-dependent_MTases_sf"/>
</dbReference>
<gene>
    <name evidence="3" type="ORF">V3330_02580</name>
</gene>
<dbReference type="GO" id="GO:0006596">
    <property type="term" value="P:polyamine biosynthetic process"/>
    <property type="evidence" value="ECO:0007669"/>
    <property type="project" value="UniProtKB-KW"/>
</dbReference>
<dbReference type="EMBL" id="JAZHOG010000001">
    <property type="protein sequence ID" value="MEJ8566501.1"/>
    <property type="molecule type" value="Genomic_DNA"/>
</dbReference>
<dbReference type="Gene3D" id="3.40.50.150">
    <property type="entry name" value="Vaccinia Virus protein VP39"/>
    <property type="match status" value="1"/>
</dbReference>
<protein>
    <recommendedName>
        <fullName evidence="5">Spermidine synthase</fullName>
    </recommendedName>
</protein>
<keyword evidence="2" id="KW-0812">Transmembrane</keyword>
<keyword evidence="2" id="KW-1133">Transmembrane helix</keyword>
<keyword evidence="2" id="KW-0472">Membrane</keyword>
<sequence>MKRWKELGIATIPGTSQHLYLYQGTDDFSIKLARGHELMNTRKHGSEDALGALPCRRLADRRAPRVLIGGLGMGFTLAAVLAEVGDGARVTVAELVPEVVEWNRGPLGQASGYPLNDPRTRVHIGDVAELLRGSREAFDVIALDVDNGPEGFTTRGNDWLYSLEGIAVTSGALRPAGVLAYWSAEPHRAFSRRLGQCGLDYEEVQVYAHGNRGARHTIWLVRKPA</sequence>
<evidence type="ECO:0000313" key="3">
    <source>
        <dbReference type="EMBL" id="MEJ8566501.1"/>
    </source>
</evidence>
<evidence type="ECO:0000313" key="4">
    <source>
        <dbReference type="Proteomes" id="UP001359886"/>
    </source>
</evidence>
<name>A0AAW9RG23_9GAMM</name>
<comment type="caution">
    <text evidence="3">The sequence shown here is derived from an EMBL/GenBank/DDBJ whole genome shotgun (WGS) entry which is preliminary data.</text>
</comment>
<keyword evidence="4" id="KW-1185">Reference proteome</keyword>
<dbReference type="RefSeq" id="WP_354693819.1">
    <property type="nucleotide sequence ID" value="NZ_JAZHOG010000001.1"/>
</dbReference>
<dbReference type="Pfam" id="PF01564">
    <property type="entry name" value="Spermine_synth"/>
    <property type="match status" value="1"/>
</dbReference>
<dbReference type="AlphaFoldDB" id="A0AAW9RG23"/>
<evidence type="ECO:0008006" key="5">
    <source>
        <dbReference type="Google" id="ProtNLM"/>
    </source>
</evidence>
<dbReference type="Proteomes" id="UP001359886">
    <property type="component" value="Unassembled WGS sequence"/>
</dbReference>
<evidence type="ECO:0000256" key="2">
    <source>
        <dbReference type="SAM" id="Phobius"/>
    </source>
</evidence>
<proteinExistence type="predicted"/>
<evidence type="ECO:0000256" key="1">
    <source>
        <dbReference type="ARBA" id="ARBA00023115"/>
    </source>
</evidence>
<keyword evidence="1" id="KW-0620">Polyamine biosynthesis</keyword>